<dbReference type="Gene3D" id="3.30.470.20">
    <property type="entry name" value="ATP-grasp fold, B domain"/>
    <property type="match status" value="1"/>
</dbReference>
<evidence type="ECO:0000256" key="1">
    <source>
        <dbReference type="ARBA" id="ARBA00004672"/>
    </source>
</evidence>
<dbReference type="SUPFAM" id="SSF56104">
    <property type="entry name" value="SAICAR synthase-like"/>
    <property type="match status" value="1"/>
</dbReference>
<name>A0ABY0IT67_9RHOO</name>
<dbReference type="InterPro" id="IPR001636">
    <property type="entry name" value="SAICAR_synth"/>
</dbReference>
<keyword evidence="5 8" id="KW-0658">Purine biosynthesis</keyword>
<dbReference type="Gene3D" id="3.30.200.20">
    <property type="entry name" value="Phosphorylase Kinase, domain 1"/>
    <property type="match status" value="1"/>
</dbReference>
<keyword evidence="4 8" id="KW-0547">Nucleotide-binding</keyword>
<evidence type="ECO:0000256" key="6">
    <source>
        <dbReference type="ARBA" id="ARBA00022840"/>
    </source>
</evidence>
<accession>A0ABY0IT67</accession>
<dbReference type="NCBIfam" id="NF010568">
    <property type="entry name" value="PRK13961.1"/>
    <property type="match status" value="1"/>
</dbReference>
<dbReference type="EMBL" id="SHKM01000001">
    <property type="protein sequence ID" value="RZT90778.1"/>
    <property type="molecule type" value="Genomic_DNA"/>
</dbReference>
<sequence>MTAPLFESTITSLPLVARGKVRDIYSVDADHLLIVTTDRLSAFDVILPDPIPDKGKVLTQVANFWFEKLGHILPSQLSGIAPESVVKPEERSQVEGRALVVKRLKPLPIEAVVRGYLIGSGWKDYQATGAVCGIQLPAGLQMAAKLPEPIFTPATKADVGDHDINISYEESKVRCAEHLAADLAGTGKTGAQLAEEAKNAAIALYTEASAYARTRGIIIADTKFEFGIDKAGTLHLIDEALTPDSSRFWPADGYAEGISPPSFDKQFVRDHLETLTWWDKKAPGPQLPAEVIEKTAAKYREAYERLTGQTMA</sequence>
<evidence type="ECO:0000256" key="3">
    <source>
        <dbReference type="ARBA" id="ARBA00022598"/>
    </source>
</evidence>
<organism evidence="10 11">
    <name type="scientific">Azospira oryzae</name>
    <dbReference type="NCBI Taxonomy" id="146939"/>
    <lineage>
        <taxon>Bacteria</taxon>
        <taxon>Pseudomonadati</taxon>
        <taxon>Pseudomonadota</taxon>
        <taxon>Betaproteobacteria</taxon>
        <taxon>Rhodocyclales</taxon>
        <taxon>Rhodocyclaceae</taxon>
        <taxon>Azospira</taxon>
    </lineage>
</organism>
<comment type="pathway">
    <text evidence="1 8">Purine metabolism; IMP biosynthesis via de novo pathway; 5-amino-1-(5-phospho-D-ribosyl)imidazole-4-carboxamide from 5-amino-1-(5-phospho-D-ribosyl)imidazole-4-carboxylate: step 1/2.</text>
</comment>
<dbReference type="Pfam" id="PF01259">
    <property type="entry name" value="SAICAR_synt"/>
    <property type="match status" value="1"/>
</dbReference>
<dbReference type="HAMAP" id="MF_00137">
    <property type="entry name" value="SAICAR_synth"/>
    <property type="match status" value="1"/>
</dbReference>
<dbReference type="EC" id="6.3.2.6" evidence="8"/>
<keyword evidence="11" id="KW-1185">Reference proteome</keyword>
<evidence type="ECO:0000256" key="4">
    <source>
        <dbReference type="ARBA" id="ARBA00022741"/>
    </source>
</evidence>
<keyword evidence="3 8" id="KW-0436">Ligase</keyword>
<gene>
    <name evidence="8" type="primary">purC</name>
    <name evidence="10" type="ORF">EV678_1599</name>
</gene>
<evidence type="ECO:0000256" key="5">
    <source>
        <dbReference type="ARBA" id="ARBA00022755"/>
    </source>
</evidence>
<comment type="catalytic activity">
    <reaction evidence="7 8">
        <text>5-amino-1-(5-phospho-D-ribosyl)imidazole-4-carboxylate + L-aspartate + ATP = (2S)-2-[5-amino-1-(5-phospho-beta-D-ribosyl)imidazole-4-carboxamido]succinate + ADP + phosphate + 2 H(+)</text>
        <dbReference type="Rhea" id="RHEA:22628"/>
        <dbReference type="ChEBI" id="CHEBI:15378"/>
        <dbReference type="ChEBI" id="CHEBI:29991"/>
        <dbReference type="ChEBI" id="CHEBI:30616"/>
        <dbReference type="ChEBI" id="CHEBI:43474"/>
        <dbReference type="ChEBI" id="CHEBI:58443"/>
        <dbReference type="ChEBI" id="CHEBI:77657"/>
        <dbReference type="ChEBI" id="CHEBI:456216"/>
        <dbReference type="EC" id="6.3.2.6"/>
    </reaction>
</comment>
<evidence type="ECO:0000256" key="2">
    <source>
        <dbReference type="ARBA" id="ARBA00010190"/>
    </source>
</evidence>
<dbReference type="RefSeq" id="WP_130459098.1">
    <property type="nucleotide sequence ID" value="NZ_SHKM01000001.1"/>
</dbReference>
<dbReference type="PROSITE" id="PS01057">
    <property type="entry name" value="SAICAR_SYNTHETASE_1"/>
    <property type="match status" value="1"/>
</dbReference>
<feature type="domain" description="SAICAR synthetase/ADE2 N-terminal" evidence="9">
    <location>
        <begin position="16"/>
        <end position="281"/>
    </location>
</feature>
<evidence type="ECO:0000313" key="11">
    <source>
        <dbReference type="Proteomes" id="UP000292136"/>
    </source>
</evidence>
<reference evidence="10 11" key="1">
    <citation type="submission" date="2019-02" db="EMBL/GenBank/DDBJ databases">
        <title>Genomic Encyclopedia of Type Strains, Phase IV (KMG-IV): sequencing the most valuable type-strain genomes for metagenomic binning, comparative biology and taxonomic classification.</title>
        <authorList>
            <person name="Goeker M."/>
        </authorList>
    </citation>
    <scope>NUCLEOTIDE SEQUENCE [LARGE SCALE GENOMIC DNA]</scope>
    <source>
        <strain evidence="10 11">DSM 21223</strain>
    </source>
</reference>
<evidence type="ECO:0000256" key="8">
    <source>
        <dbReference type="HAMAP-Rule" id="MF_00137"/>
    </source>
</evidence>
<dbReference type="InterPro" id="IPR018236">
    <property type="entry name" value="SAICAR_synthetase_CS"/>
</dbReference>
<dbReference type="NCBIfam" id="TIGR00081">
    <property type="entry name" value="purC"/>
    <property type="match status" value="1"/>
</dbReference>
<proteinExistence type="inferred from homology"/>
<evidence type="ECO:0000259" key="9">
    <source>
        <dbReference type="Pfam" id="PF01259"/>
    </source>
</evidence>
<protein>
    <recommendedName>
        <fullName evidence="8">Phosphoribosylaminoimidazole-succinocarboxamide synthase</fullName>
        <ecNumber evidence="8">6.3.2.6</ecNumber>
    </recommendedName>
    <alternativeName>
        <fullName evidence="8">SAICAR synthetase</fullName>
    </alternativeName>
</protein>
<dbReference type="PANTHER" id="PTHR43700">
    <property type="entry name" value="PHOSPHORIBOSYLAMINOIMIDAZOLE-SUCCINOCARBOXAMIDE SYNTHASE"/>
    <property type="match status" value="1"/>
</dbReference>
<dbReference type="Proteomes" id="UP000292136">
    <property type="component" value="Unassembled WGS sequence"/>
</dbReference>
<evidence type="ECO:0000313" key="10">
    <source>
        <dbReference type="EMBL" id="RZT90778.1"/>
    </source>
</evidence>
<dbReference type="InterPro" id="IPR028923">
    <property type="entry name" value="SAICAR_synt/ADE2_N"/>
</dbReference>
<evidence type="ECO:0000256" key="7">
    <source>
        <dbReference type="ARBA" id="ARBA00048475"/>
    </source>
</evidence>
<dbReference type="CDD" id="cd01414">
    <property type="entry name" value="SAICAR_synt_Sc"/>
    <property type="match status" value="1"/>
</dbReference>
<dbReference type="PANTHER" id="PTHR43700:SF1">
    <property type="entry name" value="PHOSPHORIBOSYLAMINOIMIDAZOLE-SUCCINOCARBOXAMIDE SYNTHASE"/>
    <property type="match status" value="1"/>
</dbReference>
<keyword evidence="6 8" id="KW-0067">ATP-binding</keyword>
<comment type="caution">
    <text evidence="10">The sequence shown here is derived from an EMBL/GenBank/DDBJ whole genome shotgun (WGS) entry which is preliminary data.</text>
</comment>
<comment type="similarity">
    <text evidence="2 8">Belongs to the SAICAR synthetase family.</text>
</comment>
<dbReference type="PROSITE" id="PS01058">
    <property type="entry name" value="SAICAR_SYNTHETASE_2"/>
    <property type="match status" value="1"/>
</dbReference>